<dbReference type="OrthoDB" id="5887794at2759"/>
<dbReference type="Proteomes" id="UP000024635">
    <property type="component" value="Unassembled WGS sequence"/>
</dbReference>
<comment type="caution">
    <text evidence="2">The sequence shown here is derived from an EMBL/GenBank/DDBJ whole genome shotgun (WGS) entry which is preliminary data.</text>
</comment>
<accession>A0A016TGB6</accession>
<dbReference type="PANTHER" id="PTHR21301:SF10">
    <property type="entry name" value="REVERSE TRANSCRIPTASE DOMAIN-CONTAINING PROTEIN"/>
    <property type="match status" value="1"/>
</dbReference>
<proteinExistence type="predicted"/>
<evidence type="ECO:0000313" key="3">
    <source>
        <dbReference type="Proteomes" id="UP000024635"/>
    </source>
</evidence>
<dbReference type="PROSITE" id="PS50878">
    <property type="entry name" value="RT_POL"/>
    <property type="match status" value="1"/>
</dbReference>
<name>A0A016TGB6_9BILA</name>
<dbReference type="CDD" id="cd10442">
    <property type="entry name" value="GIY-YIG_PLEs"/>
    <property type="match status" value="1"/>
</dbReference>
<reference evidence="3" key="1">
    <citation type="journal article" date="2015" name="Nat. Genet.">
        <title>The genome and transcriptome of the zoonotic hookworm Ancylostoma ceylanicum identify infection-specific gene families.</title>
        <authorList>
            <person name="Schwarz E.M."/>
            <person name="Hu Y."/>
            <person name="Antoshechkin I."/>
            <person name="Miller M.M."/>
            <person name="Sternberg P.W."/>
            <person name="Aroian R.V."/>
        </authorList>
    </citation>
    <scope>NUCLEOTIDE SEQUENCE</scope>
    <source>
        <strain evidence="3">HY135</strain>
    </source>
</reference>
<evidence type="ECO:0000313" key="2">
    <source>
        <dbReference type="EMBL" id="EYC01727.1"/>
    </source>
</evidence>
<feature type="domain" description="Reverse transcriptase" evidence="1">
    <location>
        <begin position="381"/>
        <end position="626"/>
    </location>
</feature>
<organism evidence="2 3">
    <name type="scientific">Ancylostoma ceylanicum</name>
    <dbReference type="NCBI Taxonomy" id="53326"/>
    <lineage>
        <taxon>Eukaryota</taxon>
        <taxon>Metazoa</taxon>
        <taxon>Ecdysozoa</taxon>
        <taxon>Nematoda</taxon>
        <taxon>Chromadorea</taxon>
        <taxon>Rhabditida</taxon>
        <taxon>Rhabditina</taxon>
        <taxon>Rhabditomorpha</taxon>
        <taxon>Strongyloidea</taxon>
        <taxon>Ancylostomatidae</taxon>
        <taxon>Ancylostomatinae</taxon>
        <taxon>Ancylostoma</taxon>
    </lineage>
</organism>
<evidence type="ECO:0000259" key="1">
    <source>
        <dbReference type="PROSITE" id="PS50878"/>
    </source>
</evidence>
<dbReference type="EMBL" id="JARK01001441">
    <property type="protein sequence ID" value="EYC01727.1"/>
    <property type="molecule type" value="Genomic_DNA"/>
</dbReference>
<dbReference type="AlphaFoldDB" id="A0A016TGB6"/>
<keyword evidence="3" id="KW-1185">Reference proteome</keyword>
<sequence>MRLRDRTILDYVKNLQRKHHICQEVFSVLLQYIASHQHAVVYDVSLDFLLSCKHHHVFPTFIAKLFSRLPYQKNHEVQRDVAKLKTALLEAAMADRKRRKSSCIVSIVTTKSKLQSHLDPKVWKSISAFNQRVCTQLRNQEHLRLEKKLEHLRTKAQPHVGSSFMKMNSVPPKRHTVVGTNEVDSDMAAALNLGPSFAVAPKVNNAIVDKALCGVHQFAHRLRWRLQKGATVLDRQSALISSMPFPARGIKLPKAAPEVDSRLASLEIAIQRVYLSEATRPYRSNVTTSKRRGISKLLRLKDRLRYTVGDKCGSFVVMPQSMDKAITKKVLSDSTIYRETTMAAFTKTCEEVIQAITTVVRPRLGVAVARQLLDLHPIVPTFYNLVKTHKLSSATDLSTIGPDDIRTRPIISSCGGPSDRLSWLLVKVLSPLLQFVGAHIVNVDDFLASLSQCKIPSTASYASFDVTSLYTNVNNNNAVDAVISLYQQHQSQIPSMGFNANEIKIMLDAVLACNIFCFNDKLFEQRRGLAMGNRIAPLLAIIFLDHIERMSLTSGILLYKRYIDDVFVIGCDKTEVEKTLKRLNTFDDNISFTIEEPDDDGFLPFLNTKIRIVDGRTEYLWYRKPASRNILVHSRSAHPVFVKANVVRNFLKTKDRLCMTMNPGIESDVVRILDENGYRAEPPRSWFPHSTMDGLTLALPYVGDGAARKINQVVKESRLPIRLVFRSPPTLKDLLTSTRVYESKCLETDCRYCIGERICDLRGTVYMIKCDGCGETYIGETMRPLRKRLDEHRRALANPASYPKESFSRHRTLKHTNEPPPTFTVRVLHRHLTRTLERKIMEAREIRRNGPEINTKEELKDVLGLIS</sequence>
<gene>
    <name evidence="2" type="primary">Acey_s0105.g3708</name>
    <name evidence="2" type="ORF">Y032_0105g3708</name>
</gene>
<dbReference type="InterPro" id="IPR000477">
    <property type="entry name" value="RT_dom"/>
</dbReference>
<dbReference type="PANTHER" id="PTHR21301">
    <property type="entry name" value="REVERSE TRANSCRIPTASE"/>
    <property type="match status" value="1"/>
</dbReference>
<dbReference type="STRING" id="53326.A0A016TGB6"/>
<protein>
    <recommendedName>
        <fullName evidence="1">Reverse transcriptase domain-containing protein</fullName>
    </recommendedName>
</protein>